<dbReference type="SMART" id="SM00198">
    <property type="entry name" value="SCP"/>
    <property type="match status" value="1"/>
</dbReference>
<dbReference type="PRINTS" id="PR00837">
    <property type="entry name" value="V5TPXLIKE"/>
</dbReference>
<evidence type="ECO:0000256" key="2">
    <source>
        <dbReference type="SAM" id="SignalP"/>
    </source>
</evidence>
<feature type="domain" description="SCP" evidence="3">
    <location>
        <begin position="239"/>
        <end position="381"/>
    </location>
</feature>
<dbReference type="PRINTS" id="PR00838">
    <property type="entry name" value="V5ALLERGEN"/>
</dbReference>
<dbReference type="InterPro" id="IPR018244">
    <property type="entry name" value="Allrgn_V5/Tpx1_CS"/>
</dbReference>
<organism evidence="4 5">
    <name type="scientific">Hirsutella minnesotensis 3608</name>
    <dbReference type="NCBI Taxonomy" id="1043627"/>
    <lineage>
        <taxon>Eukaryota</taxon>
        <taxon>Fungi</taxon>
        <taxon>Dikarya</taxon>
        <taxon>Ascomycota</taxon>
        <taxon>Pezizomycotina</taxon>
        <taxon>Sordariomycetes</taxon>
        <taxon>Hypocreomycetidae</taxon>
        <taxon>Hypocreales</taxon>
        <taxon>Ophiocordycipitaceae</taxon>
        <taxon>Hirsutella</taxon>
    </lineage>
</organism>
<dbReference type="OrthoDB" id="337038at2759"/>
<feature type="chain" id="PRO_5002526596" description="SCP domain-containing protein" evidence="2">
    <location>
        <begin position="17"/>
        <end position="392"/>
    </location>
</feature>
<keyword evidence="2" id="KW-0732">Signal</keyword>
<feature type="compositionally biased region" description="Low complexity" evidence="1">
    <location>
        <begin position="162"/>
        <end position="171"/>
    </location>
</feature>
<dbReference type="Proteomes" id="UP000054481">
    <property type="component" value="Unassembled WGS sequence"/>
</dbReference>
<feature type="compositionally biased region" description="Low complexity" evidence="1">
    <location>
        <begin position="139"/>
        <end position="150"/>
    </location>
</feature>
<dbReference type="SUPFAM" id="SSF55797">
    <property type="entry name" value="PR-1-like"/>
    <property type="match status" value="1"/>
</dbReference>
<keyword evidence="5" id="KW-1185">Reference proteome</keyword>
<accession>A0A0F7ZUT4</accession>
<dbReference type="InterPro" id="IPR001283">
    <property type="entry name" value="CRISP-related"/>
</dbReference>
<evidence type="ECO:0000256" key="1">
    <source>
        <dbReference type="SAM" id="MobiDB-lite"/>
    </source>
</evidence>
<evidence type="ECO:0000313" key="5">
    <source>
        <dbReference type="Proteomes" id="UP000054481"/>
    </source>
</evidence>
<feature type="region of interest" description="Disordered" evidence="1">
    <location>
        <begin position="43"/>
        <end position="243"/>
    </location>
</feature>
<feature type="compositionally biased region" description="Basic and acidic residues" evidence="1">
    <location>
        <begin position="94"/>
        <end position="103"/>
    </location>
</feature>
<evidence type="ECO:0000313" key="4">
    <source>
        <dbReference type="EMBL" id="KJZ75418.1"/>
    </source>
</evidence>
<feature type="compositionally biased region" description="Pro residues" evidence="1">
    <location>
        <begin position="196"/>
        <end position="222"/>
    </location>
</feature>
<dbReference type="CDD" id="cd05380">
    <property type="entry name" value="CAP_euk"/>
    <property type="match status" value="1"/>
</dbReference>
<evidence type="ECO:0000259" key="3">
    <source>
        <dbReference type="SMART" id="SM00198"/>
    </source>
</evidence>
<gene>
    <name evidence="4" type="ORF">HIM_05114</name>
</gene>
<sequence>MRYFTLLNLALPLVAAYPLDEAAPSYGNDKKLAPPAVPVNGSIWNASPVAGKKPGYGEPQSTVKVAGTGVPKRPCPSGKTSKAQGPVAAPSEAPKPETPKPAEKQPAVNDTTKPKRPCNKKPQGATGAALPPPAPVKPVEPQSAPSSKPSAPKRPCTLSRRPATSPTASPAPVAPVIPAVPQPQVPKAAAETPASKPAPQPAPKPAPQPAPKPQPAPAPQPQPESGSGSGGSTPGPVPDSARAGFAKSNELRARHQVAPLTWDAELEKDAQAWANNCQFDHGGYDNESGQNLFVTSRQYPAGKDFLMEATNSWYSEESVYSRDTSYGEPQSFRPSGSSGQWGHFTQMVWKGTTKLGCAAQNCPSLGTFVVCNYKTGGNVARQYKQNVFPPSA</sequence>
<reference evidence="4 5" key="1">
    <citation type="journal article" date="2014" name="Genome Biol. Evol.">
        <title>Comparative genomics and transcriptomics analyses reveal divergent lifestyle features of nematode endoparasitic fungus Hirsutella minnesotensis.</title>
        <authorList>
            <person name="Lai Y."/>
            <person name="Liu K."/>
            <person name="Zhang X."/>
            <person name="Zhang X."/>
            <person name="Li K."/>
            <person name="Wang N."/>
            <person name="Shu C."/>
            <person name="Wu Y."/>
            <person name="Wang C."/>
            <person name="Bushley K.E."/>
            <person name="Xiang M."/>
            <person name="Liu X."/>
        </authorList>
    </citation>
    <scope>NUCLEOTIDE SEQUENCE [LARGE SCALE GENOMIC DNA]</scope>
    <source>
        <strain evidence="4 5">3608</strain>
    </source>
</reference>
<feature type="signal peptide" evidence="2">
    <location>
        <begin position="1"/>
        <end position="16"/>
    </location>
</feature>
<dbReference type="InterPro" id="IPR035940">
    <property type="entry name" value="CAP_sf"/>
</dbReference>
<dbReference type="AlphaFoldDB" id="A0A0F7ZUT4"/>
<dbReference type="GO" id="GO:0005576">
    <property type="term" value="C:extracellular region"/>
    <property type="evidence" value="ECO:0007669"/>
    <property type="project" value="InterPro"/>
</dbReference>
<protein>
    <recommendedName>
        <fullName evidence="3">SCP domain-containing protein</fullName>
    </recommendedName>
</protein>
<dbReference type="InterPro" id="IPR014044">
    <property type="entry name" value="CAP_dom"/>
</dbReference>
<dbReference type="Pfam" id="PF00188">
    <property type="entry name" value="CAP"/>
    <property type="match status" value="1"/>
</dbReference>
<proteinExistence type="predicted"/>
<name>A0A0F7ZUT4_9HYPO</name>
<feature type="compositionally biased region" description="Pro residues" evidence="1">
    <location>
        <begin position="172"/>
        <end position="184"/>
    </location>
</feature>
<dbReference type="InterPro" id="IPR002413">
    <property type="entry name" value="V5_allergen-like"/>
</dbReference>
<dbReference type="PANTHER" id="PTHR10334">
    <property type="entry name" value="CYSTEINE-RICH SECRETORY PROTEIN-RELATED"/>
    <property type="match status" value="1"/>
</dbReference>
<dbReference type="PROSITE" id="PS01009">
    <property type="entry name" value="CRISP_1"/>
    <property type="match status" value="1"/>
</dbReference>
<dbReference type="EMBL" id="KQ030517">
    <property type="protein sequence ID" value="KJZ75418.1"/>
    <property type="molecule type" value="Genomic_DNA"/>
</dbReference>
<dbReference type="Gene3D" id="3.40.33.10">
    <property type="entry name" value="CAP"/>
    <property type="match status" value="1"/>
</dbReference>
<feature type="compositionally biased region" description="Low complexity" evidence="1">
    <location>
        <begin position="185"/>
        <end position="195"/>
    </location>
</feature>